<dbReference type="RefSeq" id="WP_221032591.1">
    <property type="nucleotide sequence ID" value="NZ_CP139781.1"/>
</dbReference>
<dbReference type="PANTHER" id="PTHR30273:SF2">
    <property type="entry name" value="PROTEIN FECR"/>
    <property type="match status" value="1"/>
</dbReference>
<keyword evidence="4" id="KW-1185">Reference proteome</keyword>
<gene>
    <name evidence="3" type="ORF">K1X11_013250</name>
</gene>
<evidence type="ECO:0000313" key="4">
    <source>
        <dbReference type="Proteomes" id="UP000738431"/>
    </source>
</evidence>
<evidence type="ECO:0000313" key="3">
    <source>
        <dbReference type="EMBL" id="WRQ85772.1"/>
    </source>
</evidence>
<feature type="domain" description="FecR protein" evidence="2">
    <location>
        <begin position="79"/>
        <end position="171"/>
    </location>
</feature>
<proteinExistence type="predicted"/>
<dbReference type="EMBL" id="CP139781">
    <property type="protein sequence ID" value="WRQ85772.1"/>
    <property type="molecule type" value="Genomic_DNA"/>
</dbReference>
<organism evidence="3 4">
    <name type="scientific">Actomonas aquatica</name>
    <dbReference type="NCBI Taxonomy" id="2866162"/>
    <lineage>
        <taxon>Bacteria</taxon>
        <taxon>Pseudomonadati</taxon>
        <taxon>Verrucomicrobiota</taxon>
        <taxon>Opitutia</taxon>
        <taxon>Opitutales</taxon>
        <taxon>Opitutaceae</taxon>
        <taxon>Actomonas</taxon>
    </lineage>
</organism>
<dbReference type="PANTHER" id="PTHR30273">
    <property type="entry name" value="PERIPLASMIC SIGNAL SENSOR AND SIGMA FACTOR ACTIVATOR FECR-RELATED"/>
    <property type="match status" value="1"/>
</dbReference>
<dbReference type="Pfam" id="PF04773">
    <property type="entry name" value="FecR"/>
    <property type="match status" value="1"/>
</dbReference>
<feature type="transmembrane region" description="Helical" evidence="1">
    <location>
        <begin position="52"/>
        <end position="71"/>
    </location>
</feature>
<dbReference type="Proteomes" id="UP000738431">
    <property type="component" value="Chromosome"/>
</dbReference>
<keyword evidence="1" id="KW-0812">Transmembrane</keyword>
<evidence type="ECO:0000256" key="1">
    <source>
        <dbReference type="SAM" id="Phobius"/>
    </source>
</evidence>
<protein>
    <submittedName>
        <fullName evidence="3">FecR domain-containing protein</fullName>
    </submittedName>
</protein>
<keyword evidence="1" id="KW-0472">Membrane</keyword>
<dbReference type="InterPro" id="IPR012373">
    <property type="entry name" value="Ferrdict_sens_TM"/>
</dbReference>
<accession>A0ABZ1C362</accession>
<dbReference type="PIRSF" id="PIRSF018266">
    <property type="entry name" value="FecR"/>
    <property type="match status" value="1"/>
</dbReference>
<reference evidence="3 4" key="1">
    <citation type="submission" date="2021-08" db="EMBL/GenBank/DDBJ databases">
        <authorList>
            <person name="Zhang D."/>
            <person name="Zhang A."/>
            <person name="Wang L."/>
        </authorList>
    </citation>
    <scope>NUCLEOTIDE SEQUENCE [LARGE SCALE GENOMIC DNA]</scope>
    <source>
        <strain evidence="3 4">WL0086</strain>
    </source>
</reference>
<reference evidence="3 4" key="2">
    <citation type="submission" date="2023-12" db="EMBL/GenBank/DDBJ databases">
        <title>Description of an unclassified Opitutus bacterium of Verrucomicrobiota.</title>
        <authorList>
            <person name="Zhang D.-F."/>
        </authorList>
    </citation>
    <scope>NUCLEOTIDE SEQUENCE [LARGE SCALE GENOMIC DNA]</scope>
    <source>
        <strain evidence="3 4">WL0086</strain>
    </source>
</reference>
<evidence type="ECO:0000259" key="2">
    <source>
        <dbReference type="Pfam" id="PF04773"/>
    </source>
</evidence>
<sequence>MSRSSSTRSSPSSAEPECDQTLLDRVRQQGWADDLVDRIELQVRQRKRRRRLAVKAAGAALSVAALLLWAVPYAMQTEAIETPAGSRETVAMADGSTADMNAQTRLWTDFRYGRRVVKLEQGEAYFAVRSDEGKPFVVETPRGAVRVTGTAFNVRLAGSGEVEVTLVEGSVDWTVGDETVVSLAPGQQLRNGDESRLFTLSANELQRAVSWRDGQLVLDGITVAEAAARVSTFHDKPIRVDEAVATLRLGGTCSLDSFDEFLATMTATRALRVSLDPDGVHRIGAQ</sequence>
<keyword evidence="1" id="KW-1133">Transmembrane helix</keyword>
<name>A0ABZ1C362_9BACT</name>
<dbReference type="InterPro" id="IPR006860">
    <property type="entry name" value="FecR"/>
</dbReference>
<dbReference type="Gene3D" id="2.60.120.1440">
    <property type="match status" value="1"/>
</dbReference>